<proteinExistence type="predicted"/>
<organism evidence="1 2">
    <name type="scientific">Protofrankia coriariae</name>
    <dbReference type="NCBI Taxonomy" id="1562887"/>
    <lineage>
        <taxon>Bacteria</taxon>
        <taxon>Bacillati</taxon>
        <taxon>Actinomycetota</taxon>
        <taxon>Actinomycetes</taxon>
        <taxon>Frankiales</taxon>
        <taxon>Frankiaceae</taxon>
        <taxon>Protofrankia</taxon>
    </lineage>
</organism>
<sequence>MICGQAASPRSGALTGWGNAWLAGLVSTDEAITRILVGSGGPGAPHTINGEGLALGLGQLRTSGARRLRLVLPVPGDVSGLPGPAEVNQEALAAGEAVVVLGPVPPLVLIPSVTAHGPVVEGGLESVHWRSATGHRLPPPPSPLRAAEHELNDAIRTATAALLHLDRAKVDPDTLAALRERHEDEPTLLLPPGYPPPAHALLARAGRIAGLINLAARDDGAAVTAEEIERRSTTLRGLSAAVRRACESAYNAFDPSQSLAR</sequence>
<evidence type="ECO:0000313" key="1">
    <source>
        <dbReference type="EMBL" id="KLL11805.1"/>
    </source>
</evidence>
<comment type="caution">
    <text evidence="1">The sequence shown here is derived from an EMBL/GenBank/DDBJ whole genome shotgun (WGS) entry which is preliminary data.</text>
</comment>
<accession>A0ABR5F555</accession>
<keyword evidence="2" id="KW-1185">Reference proteome</keyword>
<dbReference type="Proteomes" id="UP000035425">
    <property type="component" value="Unassembled WGS sequence"/>
</dbReference>
<reference evidence="1 2" key="1">
    <citation type="submission" date="2014-12" db="EMBL/GenBank/DDBJ databases">
        <title>Frankia sp. BMG5.1 draft genome.</title>
        <authorList>
            <person name="Gtari M."/>
            <person name="Ghodhbane-Gtari F."/>
            <person name="Nouioui I."/>
            <person name="Ktari A."/>
            <person name="Hezbri K."/>
            <person name="Mimouni W."/>
            <person name="Sbissi I."/>
            <person name="Ayari A."/>
            <person name="Yamanaka T."/>
            <person name="Normand P."/>
            <person name="Tisa L.S."/>
            <person name="Boudabous A."/>
        </authorList>
    </citation>
    <scope>NUCLEOTIDE SEQUENCE [LARGE SCALE GENOMIC DNA]</scope>
    <source>
        <strain evidence="1 2">BMG5.1</strain>
    </source>
</reference>
<dbReference type="RefSeq" id="WP_047222639.1">
    <property type="nucleotide sequence ID" value="NZ_JWIO01000011.1"/>
</dbReference>
<gene>
    <name evidence="1" type="ORF">FrCorBMG51_09105</name>
</gene>
<evidence type="ECO:0000313" key="2">
    <source>
        <dbReference type="Proteomes" id="UP000035425"/>
    </source>
</evidence>
<protein>
    <submittedName>
        <fullName evidence="1">Uncharacterized protein</fullName>
    </submittedName>
</protein>
<dbReference type="EMBL" id="JWIO01000011">
    <property type="protein sequence ID" value="KLL11805.1"/>
    <property type="molecule type" value="Genomic_DNA"/>
</dbReference>
<name>A0ABR5F555_9ACTN</name>